<accession>A0A6N1VFQ4</accession>
<dbReference type="InterPro" id="IPR000160">
    <property type="entry name" value="GGDEF_dom"/>
</dbReference>
<evidence type="ECO:0000313" key="7">
    <source>
        <dbReference type="Proteomes" id="UP000509367"/>
    </source>
</evidence>
<dbReference type="GO" id="GO:0000160">
    <property type="term" value="P:phosphorelay signal transduction system"/>
    <property type="evidence" value="ECO:0007669"/>
    <property type="project" value="InterPro"/>
</dbReference>
<dbReference type="InterPro" id="IPR043128">
    <property type="entry name" value="Rev_trsase/Diguanyl_cyclase"/>
</dbReference>
<dbReference type="PANTHER" id="PTHR45138">
    <property type="entry name" value="REGULATORY COMPONENTS OF SENSORY TRANSDUCTION SYSTEM"/>
    <property type="match status" value="1"/>
</dbReference>
<dbReference type="Gene3D" id="6.10.250.690">
    <property type="match status" value="1"/>
</dbReference>
<keyword evidence="7" id="KW-1185">Reference proteome</keyword>
<dbReference type="GO" id="GO:0005886">
    <property type="term" value="C:plasma membrane"/>
    <property type="evidence" value="ECO:0007669"/>
    <property type="project" value="TreeGrafter"/>
</dbReference>
<protein>
    <recommendedName>
        <fullName evidence="1">diguanylate cyclase</fullName>
        <ecNumber evidence="1">2.7.7.65</ecNumber>
    </recommendedName>
</protein>
<dbReference type="PROSITE" id="PS50110">
    <property type="entry name" value="RESPONSE_REGULATORY"/>
    <property type="match status" value="2"/>
</dbReference>
<feature type="domain" description="Response regulatory" evidence="4">
    <location>
        <begin position="158"/>
        <end position="273"/>
    </location>
</feature>
<dbReference type="Gene3D" id="3.30.70.270">
    <property type="match status" value="1"/>
</dbReference>
<dbReference type="FunFam" id="3.40.50.2300:FF:000574">
    <property type="entry name" value="Response regulator PleD"/>
    <property type="match status" value="1"/>
</dbReference>
<proteinExistence type="predicted"/>
<gene>
    <name evidence="6" type="ORF">HTY61_05640</name>
</gene>
<dbReference type="SMART" id="SM00448">
    <property type="entry name" value="REC"/>
    <property type="match status" value="2"/>
</dbReference>
<feature type="domain" description="Response regulatory" evidence="4">
    <location>
        <begin position="4"/>
        <end position="120"/>
    </location>
</feature>
<dbReference type="GO" id="GO:1902201">
    <property type="term" value="P:negative regulation of bacterial-type flagellum-dependent cell motility"/>
    <property type="evidence" value="ECO:0007669"/>
    <property type="project" value="TreeGrafter"/>
</dbReference>
<dbReference type="FunFam" id="3.30.70.270:FF:000001">
    <property type="entry name" value="Diguanylate cyclase domain protein"/>
    <property type="match status" value="1"/>
</dbReference>
<dbReference type="InterPro" id="IPR001789">
    <property type="entry name" value="Sig_transdc_resp-reg_receiver"/>
</dbReference>
<dbReference type="Proteomes" id="UP000509367">
    <property type="component" value="Chromosome"/>
</dbReference>
<dbReference type="GO" id="GO:0043709">
    <property type="term" value="P:cell adhesion involved in single-species biofilm formation"/>
    <property type="evidence" value="ECO:0007669"/>
    <property type="project" value="TreeGrafter"/>
</dbReference>
<dbReference type="SUPFAM" id="SSF55073">
    <property type="entry name" value="Nucleotide cyclase"/>
    <property type="match status" value="1"/>
</dbReference>
<feature type="domain" description="GGDEF" evidence="5">
    <location>
        <begin position="323"/>
        <end position="459"/>
    </location>
</feature>
<dbReference type="PROSITE" id="PS50887">
    <property type="entry name" value="GGDEF"/>
    <property type="match status" value="1"/>
</dbReference>
<dbReference type="NCBIfam" id="NF007135">
    <property type="entry name" value="PRK09581.1"/>
    <property type="match status" value="1"/>
</dbReference>
<dbReference type="KEGG" id="orm:HTY61_05640"/>
<comment type="catalytic activity">
    <reaction evidence="2">
        <text>2 GTP = 3',3'-c-di-GMP + 2 diphosphate</text>
        <dbReference type="Rhea" id="RHEA:24898"/>
        <dbReference type="ChEBI" id="CHEBI:33019"/>
        <dbReference type="ChEBI" id="CHEBI:37565"/>
        <dbReference type="ChEBI" id="CHEBI:58805"/>
        <dbReference type="EC" id="2.7.7.65"/>
    </reaction>
</comment>
<dbReference type="RefSeq" id="WP_175275876.1">
    <property type="nucleotide sequence ID" value="NZ_CP054836.1"/>
</dbReference>
<dbReference type="SMART" id="SM00267">
    <property type="entry name" value="GGDEF"/>
    <property type="match status" value="1"/>
</dbReference>
<dbReference type="PANTHER" id="PTHR45138:SF9">
    <property type="entry name" value="DIGUANYLATE CYCLASE DGCM-RELATED"/>
    <property type="match status" value="1"/>
</dbReference>
<dbReference type="GO" id="GO:0052621">
    <property type="term" value="F:diguanylate cyclase activity"/>
    <property type="evidence" value="ECO:0007669"/>
    <property type="project" value="UniProtKB-EC"/>
</dbReference>
<evidence type="ECO:0000259" key="4">
    <source>
        <dbReference type="PROSITE" id="PS50110"/>
    </source>
</evidence>
<dbReference type="CDD" id="cd17538">
    <property type="entry name" value="REC_D1_PleD-like"/>
    <property type="match status" value="1"/>
</dbReference>
<dbReference type="Pfam" id="PF00072">
    <property type="entry name" value="Response_reg"/>
    <property type="match status" value="2"/>
</dbReference>
<dbReference type="EC" id="2.7.7.65" evidence="1"/>
<keyword evidence="3" id="KW-0597">Phosphoprotein</keyword>
<organism evidence="6 7">
    <name type="scientific">Oricola thermophila</name>
    <dbReference type="NCBI Taxonomy" id="2742145"/>
    <lineage>
        <taxon>Bacteria</taxon>
        <taxon>Pseudomonadati</taxon>
        <taxon>Pseudomonadota</taxon>
        <taxon>Alphaproteobacteria</taxon>
        <taxon>Hyphomicrobiales</taxon>
        <taxon>Ahrensiaceae</taxon>
        <taxon>Oricola</taxon>
    </lineage>
</organism>
<dbReference type="NCBIfam" id="TIGR00254">
    <property type="entry name" value="GGDEF"/>
    <property type="match status" value="1"/>
</dbReference>
<sequence>MTARILVVDDIEANRSLLETRLTAEYYDVITAEDGQRALDICASSPVDLVLLDVMMPGIDGFEVCRKLKASPETCHIPVVIVTALDEMADRVRGLEAGADDFLTKPVNDMQLLARVRSLLRLKMLTDELRLRAVTARDIGLDKLFDADGGDEGGKKPEVLVIEERQSSFDSLVRPMRREFSVSRGEDPQAGVFTAVEGDFDCIFVASRYENFDALRVCSQLRSLDRTRFVPVILVADADDDELVGRALELGVNDYIVRPADPNELIARLRTQVRRKRYHDGLRANIAQSIELAVIDGLTGLYNRRYLETHLETLVARARSRERNLSLLITDIDRFKTVNDTYGHDAGDDVLREFARRLRDNVRGMDLACRYGGEEFVIVMPDTSAEVAADIGERLREQIERDAFLVANGADSLPVTVSVGVATLSRDGDEDARALVKRADEALYEAKAAGRNRVVSDAA</sequence>
<evidence type="ECO:0000256" key="2">
    <source>
        <dbReference type="ARBA" id="ARBA00034247"/>
    </source>
</evidence>
<dbReference type="AlphaFoldDB" id="A0A6N1VFQ4"/>
<evidence type="ECO:0000313" key="6">
    <source>
        <dbReference type="EMBL" id="QKV17979.1"/>
    </source>
</evidence>
<dbReference type="InterPro" id="IPR011006">
    <property type="entry name" value="CheY-like_superfamily"/>
</dbReference>
<comment type="caution">
    <text evidence="3">Lacks conserved residue(s) required for the propagation of feature annotation.</text>
</comment>
<evidence type="ECO:0000256" key="1">
    <source>
        <dbReference type="ARBA" id="ARBA00012528"/>
    </source>
</evidence>
<dbReference type="EMBL" id="CP054836">
    <property type="protein sequence ID" value="QKV17979.1"/>
    <property type="molecule type" value="Genomic_DNA"/>
</dbReference>
<dbReference type="Gene3D" id="3.40.50.2300">
    <property type="match status" value="1"/>
</dbReference>
<dbReference type="Pfam" id="PF00990">
    <property type="entry name" value="GGDEF"/>
    <property type="match status" value="1"/>
</dbReference>
<evidence type="ECO:0000256" key="3">
    <source>
        <dbReference type="PROSITE-ProRule" id="PRU00169"/>
    </source>
</evidence>
<dbReference type="InterPro" id="IPR050469">
    <property type="entry name" value="Diguanylate_Cyclase"/>
</dbReference>
<name>A0A6N1VFQ4_9HYPH</name>
<dbReference type="CDD" id="cd01949">
    <property type="entry name" value="GGDEF"/>
    <property type="match status" value="1"/>
</dbReference>
<dbReference type="InterPro" id="IPR029787">
    <property type="entry name" value="Nucleotide_cyclase"/>
</dbReference>
<feature type="modified residue" description="4-aspartylphosphate" evidence="3">
    <location>
        <position position="53"/>
    </location>
</feature>
<reference evidence="6 7" key="1">
    <citation type="submission" date="2020-06" db="EMBL/GenBank/DDBJ databases">
        <title>Oricola thermophila sp. nov. isolated from a tidal sediments.</title>
        <authorList>
            <person name="Kwon K.K."/>
            <person name="Yang S.-H."/>
            <person name="Park M.-J."/>
        </authorList>
    </citation>
    <scope>NUCLEOTIDE SEQUENCE [LARGE SCALE GENOMIC DNA]</scope>
    <source>
        <strain evidence="6 7">MEBiC13590</strain>
    </source>
</reference>
<evidence type="ECO:0000259" key="5">
    <source>
        <dbReference type="PROSITE" id="PS50887"/>
    </source>
</evidence>
<dbReference type="SUPFAM" id="SSF52172">
    <property type="entry name" value="CheY-like"/>
    <property type="match status" value="2"/>
</dbReference>